<proteinExistence type="predicted"/>
<evidence type="ECO:0000313" key="1">
    <source>
        <dbReference type="EMBL" id="CAB1432645.1"/>
    </source>
</evidence>
<comment type="caution">
    <text evidence="1">The sequence shown here is derived from an EMBL/GenBank/DDBJ whole genome shotgun (WGS) entry which is preliminary data.</text>
</comment>
<dbReference type="Proteomes" id="UP001153269">
    <property type="component" value="Unassembled WGS sequence"/>
</dbReference>
<dbReference type="AlphaFoldDB" id="A0A9N7YIF1"/>
<keyword evidence="2" id="KW-1185">Reference proteome</keyword>
<protein>
    <submittedName>
        <fullName evidence="1">Uncharacterized protein</fullName>
    </submittedName>
</protein>
<gene>
    <name evidence="1" type="ORF">PLEPLA_LOCUS20728</name>
</gene>
<reference evidence="1" key="1">
    <citation type="submission" date="2020-03" db="EMBL/GenBank/DDBJ databases">
        <authorList>
            <person name="Weist P."/>
        </authorList>
    </citation>
    <scope>NUCLEOTIDE SEQUENCE</scope>
</reference>
<name>A0A9N7YIF1_PLEPL</name>
<dbReference type="EMBL" id="CADEAL010001458">
    <property type="protein sequence ID" value="CAB1432645.1"/>
    <property type="molecule type" value="Genomic_DNA"/>
</dbReference>
<sequence length="139" mass="15953">MKHPLRLFSPLLLGSPDDSMSAVIVTSSVEVHCVRGRDYSVPLTDGSFEAQRQDDRCKDLAREKNKRTELQRARLNDGEYYERQRDGGADNQIEWRSESPGFHRYGRLEGRWLPRRCVHAFLPASPSLPDCLAHICIRS</sequence>
<evidence type="ECO:0000313" key="2">
    <source>
        <dbReference type="Proteomes" id="UP001153269"/>
    </source>
</evidence>
<organism evidence="1 2">
    <name type="scientific">Pleuronectes platessa</name>
    <name type="common">European plaice</name>
    <dbReference type="NCBI Taxonomy" id="8262"/>
    <lineage>
        <taxon>Eukaryota</taxon>
        <taxon>Metazoa</taxon>
        <taxon>Chordata</taxon>
        <taxon>Craniata</taxon>
        <taxon>Vertebrata</taxon>
        <taxon>Euteleostomi</taxon>
        <taxon>Actinopterygii</taxon>
        <taxon>Neopterygii</taxon>
        <taxon>Teleostei</taxon>
        <taxon>Neoteleostei</taxon>
        <taxon>Acanthomorphata</taxon>
        <taxon>Carangaria</taxon>
        <taxon>Pleuronectiformes</taxon>
        <taxon>Pleuronectoidei</taxon>
        <taxon>Pleuronectidae</taxon>
        <taxon>Pleuronectes</taxon>
    </lineage>
</organism>
<accession>A0A9N7YIF1</accession>